<proteinExistence type="predicted"/>
<name>A0A6C0H6P9_9ZZZZ</name>
<dbReference type="EMBL" id="MN739892">
    <property type="protein sequence ID" value="QHT76252.1"/>
    <property type="molecule type" value="Genomic_DNA"/>
</dbReference>
<dbReference type="InterPro" id="IPR038469">
    <property type="entry name" value="tRNAHis_GuaTrfase_Thg1_sf"/>
</dbReference>
<protein>
    <recommendedName>
        <fullName evidence="2">tRNAHis guanylyltransferase catalytic domain-containing protein</fullName>
    </recommendedName>
</protein>
<organism evidence="1">
    <name type="scientific">viral metagenome</name>
    <dbReference type="NCBI Taxonomy" id="1070528"/>
    <lineage>
        <taxon>unclassified sequences</taxon>
        <taxon>metagenomes</taxon>
        <taxon>organismal metagenomes</taxon>
    </lineage>
</organism>
<accession>A0A6C0H6P9</accession>
<evidence type="ECO:0008006" key="2">
    <source>
        <dbReference type="Google" id="ProtNLM"/>
    </source>
</evidence>
<dbReference type="AlphaFoldDB" id="A0A6C0H6P9"/>
<reference evidence="1" key="1">
    <citation type="journal article" date="2020" name="Nature">
        <title>Giant virus diversity and host interactions through global metagenomics.</title>
        <authorList>
            <person name="Schulz F."/>
            <person name="Roux S."/>
            <person name="Paez-Espino D."/>
            <person name="Jungbluth S."/>
            <person name="Walsh D.A."/>
            <person name="Denef V.J."/>
            <person name="McMahon K.D."/>
            <person name="Konstantinidis K.T."/>
            <person name="Eloe-Fadrosh E.A."/>
            <person name="Kyrpides N.C."/>
            <person name="Woyke T."/>
        </authorList>
    </citation>
    <scope>NUCLEOTIDE SEQUENCE</scope>
    <source>
        <strain evidence="1">GVMAG-M-3300023179-73</strain>
    </source>
</reference>
<evidence type="ECO:0000313" key="1">
    <source>
        <dbReference type="EMBL" id="QHT76252.1"/>
    </source>
</evidence>
<sequence length="304" mass="35791">MYICTGVLTLLQVYYTALLGTLRFTDDSETAKPDSLQTRMSRRVKEYNGNKCHPYKPHVVSLKSSDLLKYINFVCPIGEKIDKLKVYNEILVRVAKSLYQRFDPSVIYCFNNEFHLVFFYNDAGSFLFDGNIMKTVTSVVSHATSSFIKEFLVESLNIDVHFTGTFVEFDKDYEALNYLIWRQLDCNRNNMTLMYKCVKYYSIDQEVINNVNVKEMETVIEEQFGKLPDFIHCGNVVKKALVYKSMRIPDRYYILRRVGEDVQMTQEEEYEDGLVDRKEFQVVHEKLNNNFKESFQKYVVNKLM</sequence>
<dbReference type="Gene3D" id="3.30.70.3000">
    <property type="match status" value="1"/>
</dbReference>